<keyword evidence="6 9" id="KW-1133">Transmembrane helix</keyword>
<feature type="transmembrane region" description="Helical" evidence="9">
    <location>
        <begin position="12"/>
        <end position="29"/>
    </location>
</feature>
<comment type="similarity">
    <text evidence="8">Belongs to the binding-protein-dependent transport system permease family. LivHM subfamily.</text>
</comment>
<name>A0A411YKF1_9ACTN</name>
<sequence length="297" mass="31109">MTQLLQTLISGLGQGAAYSLIAVGFVIIFKSTHVISFAQPALMAAGATAVALLTVQVGLNFYLAVLVAVVAAAIAGLGIERAVLRPMVGKPVFIIAIITLGLDVVIRVITNRFIGADVRPMGDPWGLERWELGALTLQHRHAAALITTAAILSALYLFFRYSRIGLAMRATAFDQETSLAQGVNVGHMFGISWALAAALAAVAGVFIGAGSTIDQQTWYVGLKALPAIILGGLDSIPGAVVGGLAVGVVEALFATYQSTYLPFLGSNFSIVAPYALMLVVLLVRPYGLFGTPEIQRV</sequence>
<evidence type="ECO:0000256" key="9">
    <source>
        <dbReference type="SAM" id="Phobius"/>
    </source>
</evidence>
<evidence type="ECO:0000256" key="3">
    <source>
        <dbReference type="ARBA" id="ARBA00022475"/>
    </source>
</evidence>
<dbReference type="RefSeq" id="WP_131156658.1">
    <property type="nucleotide sequence ID" value="NZ_CP036402.1"/>
</dbReference>
<comment type="subcellular location">
    <subcellularLocation>
        <location evidence="1">Cell membrane</location>
        <topology evidence="1">Multi-pass membrane protein</topology>
    </subcellularLocation>
</comment>
<dbReference type="GO" id="GO:0006865">
    <property type="term" value="P:amino acid transport"/>
    <property type="evidence" value="ECO:0007669"/>
    <property type="project" value="UniProtKB-KW"/>
</dbReference>
<evidence type="ECO:0000256" key="8">
    <source>
        <dbReference type="ARBA" id="ARBA00037998"/>
    </source>
</evidence>
<proteinExistence type="inferred from homology"/>
<dbReference type="Proteomes" id="UP000291469">
    <property type="component" value="Chromosome"/>
</dbReference>
<organism evidence="10 11">
    <name type="scientific">Egibacter rhizosphaerae</name>
    <dbReference type="NCBI Taxonomy" id="1670831"/>
    <lineage>
        <taxon>Bacteria</taxon>
        <taxon>Bacillati</taxon>
        <taxon>Actinomycetota</taxon>
        <taxon>Nitriliruptoria</taxon>
        <taxon>Egibacterales</taxon>
        <taxon>Egibacteraceae</taxon>
        <taxon>Egibacter</taxon>
    </lineage>
</organism>
<evidence type="ECO:0000256" key="4">
    <source>
        <dbReference type="ARBA" id="ARBA00022692"/>
    </source>
</evidence>
<protein>
    <submittedName>
        <fullName evidence="10">Branched-chain amino acid ABC transporter permease</fullName>
    </submittedName>
</protein>
<evidence type="ECO:0000256" key="1">
    <source>
        <dbReference type="ARBA" id="ARBA00004651"/>
    </source>
</evidence>
<feature type="transmembrane region" description="Helical" evidence="9">
    <location>
        <begin position="260"/>
        <end position="283"/>
    </location>
</feature>
<feature type="transmembrane region" description="Helical" evidence="9">
    <location>
        <begin position="227"/>
        <end position="253"/>
    </location>
</feature>
<keyword evidence="3" id="KW-1003">Cell membrane</keyword>
<dbReference type="EMBL" id="CP036402">
    <property type="protein sequence ID" value="QBI21666.1"/>
    <property type="molecule type" value="Genomic_DNA"/>
</dbReference>
<feature type="transmembrane region" description="Helical" evidence="9">
    <location>
        <begin position="61"/>
        <end position="79"/>
    </location>
</feature>
<evidence type="ECO:0000256" key="7">
    <source>
        <dbReference type="ARBA" id="ARBA00023136"/>
    </source>
</evidence>
<feature type="transmembrane region" description="Helical" evidence="9">
    <location>
        <begin position="141"/>
        <end position="159"/>
    </location>
</feature>
<dbReference type="PANTHER" id="PTHR11795:SF445">
    <property type="entry name" value="AMINO ACID ABC TRANSPORTER PERMEASE PROTEIN"/>
    <property type="match status" value="1"/>
</dbReference>
<feature type="transmembrane region" description="Helical" evidence="9">
    <location>
        <begin position="188"/>
        <end position="207"/>
    </location>
</feature>
<dbReference type="Pfam" id="PF02653">
    <property type="entry name" value="BPD_transp_2"/>
    <property type="match status" value="1"/>
</dbReference>
<evidence type="ECO:0000256" key="2">
    <source>
        <dbReference type="ARBA" id="ARBA00022448"/>
    </source>
</evidence>
<keyword evidence="2" id="KW-0813">Transport</keyword>
<dbReference type="KEGG" id="erz:ER308_20240"/>
<dbReference type="CDD" id="cd06582">
    <property type="entry name" value="TM_PBP1_LivH_like"/>
    <property type="match status" value="1"/>
</dbReference>
<accession>A0A411YKF1</accession>
<dbReference type="GO" id="GO:0005886">
    <property type="term" value="C:plasma membrane"/>
    <property type="evidence" value="ECO:0007669"/>
    <property type="project" value="UniProtKB-SubCell"/>
</dbReference>
<keyword evidence="4 9" id="KW-0812">Transmembrane</keyword>
<evidence type="ECO:0000256" key="5">
    <source>
        <dbReference type="ARBA" id="ARBA00022970"/>
    </source>
</evidence>
<keyword evidence="7 9" id="KW-0472">Membrane</keyword>
<evidence type="ECO:0000313" key="10">
    <source>
        <dbReference type="EMBL" id="QBI21666.1"/>
    </source>
</evidence>
<dbReference type="AlphaFoldDB" id="A0A411YKF1"/>
<feature type="transmembrane region" description="Helical" evidence="9">
    <location>
        <begin position="91"/>
        <end position="110"/>
    </location>
</feature>
<dbReference type="GO" id="GO:0022857">
    <property type="term" value="F:transmembrane transporter activity"/>
    <property type="evidence" value="ECO:0007669"/>
    <property type="project" value="InterPro"/>
</dbReference>
<keyword evidence="5" id="KW-0029">Amino-acid transport</keyword>
<dbReference type="OrthoDB" id="9807115at2"/>
<dbReference type="PANTHER" id="PTHR11795">
    <property type="entry name" value="BRANCHED-CHAIN AMINO ACID TRANSPORT SYSTEM PERMEASE PROTEIN LIVH"/>
    <property type="match status" value="1"/>
</dbReference>
<evidence type="ECO:0000313" key="11">
    <source>
        <dbReference type="Proteomes" id="UP000291469"/>
    </source>
</evidence>
<reference evidence="10 11" key="1">
    <citation type="submission" date="2019-01" db="EMBL/GenBank/DDBJ databases">
        <title>Egibacter rhizosphaerae EGI 80759T.</title>
        <authorList>
            <person name="Chen D.-D."/>
            <person name="Tian Y."/>
            <person name="Jiao J.-Y."/>
            <person name="Zhang X.-T."/>
            <person name="Zhang Y.-G."/>
            <person name="Zhang Y."/>
            <person name="Xiao M."/>
            <person name="Shu W.-S."/>
            <person name="Li W.-J."/>
        </authorList>
    </citation>
    <scope>NUCLEOTIDE SEQUENCE [LARGE SCALE GENOMIC DNA]</scope>
    <source>
        <strain evidence="10 11">EGI 80759</strain>
    </source>
</reference>
<evidence type="ECO:0000256" key="6">
    <source>
        <dbReference type="ARBA" id="ARBA00022989"/>
    </source>
</evidence>
<gene>
    <name evidence="10" type="ORF">ER308_20240</name>
</gene>
<dbReference type="InterPro" id="IPR001851">
    <property type="entry name" value="ABC_transp_permease"/>
</dbReference>
<keyword evidence="11" id="KW-1185">Reference proteome</keyword>
<dbReference type="InterPro" id="IPR052157">
    <property type="entry name" value="BCAA_transport_permease"/>
</dbReference>